<dbReference type="KEGG" id="saes:HBH39_06315"/>
<feature type="binding site" evidence="5">
    <location>
        <position position="233"/>
    </location>
    <ligand>
        <name>NAD(+)</name>
        <dbReference type="ChEBI" id="CHEBI:57540"/>
    </ligand>
</feature>
<reference evidence="9 10" key="1">
    <citation type="submission" date="2020-03" db="EMBL/GenBank/DDBJ databases">
        <title>Complete genome sequence of Shewanella sp.</title>
        <authorList>
            <person name="Kim Y.-S."/>
            <person name="Kim S.-J."/>
            <person name="Jung H.-K."/>
            <person name="Kim K.-H."/>
        </authorList>
    </citation>
    <scope>NUCLEOTIDE SEQUENCE [LARGE SCALE GENOMIC DNA]</scope>
    <source>
        <strain evidence="9 10">PN3F2</strain>
    </source>
</reference>
<dbReference type="Gene3D" id="3.40.50.720">
    <property type="entry name" value="NAD(P)-binding Rossmann-like Domain"/>
    <property type="match status" value="2"/>
</dbReference>
<dbReference type="GO" id="GO:0051287">
    <property type="term" value="F:NAD binding"/>
    <property type="evidence" value="ECO:0007669"/>
    <property type="project" value="InterPro"/>
</dbReference>
<sequence length="380" mass="41971">MKIVADENMPYVEALFTDIADITLVNGRKLTANQVKDADVLLVRSVTKVNQALIQDATKLKFVGSATIGTDHIDTDYLALRGIPFSNAPGCNATAVGEFVFIALLELAKKLQTQLKGKTIGIVGAGNTGTAAAKCLQAYGLKVMLCDPIKQAQGDPREFVSLDEIIAKADVISLHVPITKTGEHKTWYMFDEHRLAQLRPNTWLVNCCRGEVIDNRALINIKQTRSDLKLILDVWQGEPNPMAELVPLVEFATPHIAGYSLEGKARGTFMLYEKLCEVLAIEANKSLVNLLPSFQFNQLSANDGLSESDLLKLCRLVFDLRDDDALFRQYFSTPEGFDALRKQHTHRREFSALSLKVMANDAKSASNHCEKMLSALGFSQ</sequence>
<accession>A0A6G9QJA8</accession>
<dbReference type="SUPFAM" id="SSF52283">
    <property type="entry name" value="Formate/glycerate dehydrogenase catalytic domain-like"/>
    <property type="match status" value="1"/>
</dbReference>
<dbReference type="GO" id="GO:0033711">
    <property type="term" value="F:4-phosphoerythronate dehydrogenase activity"/>
    <property type="evidence" value="ECO:0007669"/>
    <property type="project" value="UniProtKB-EC"/>
</dbReference>
<dbReference type="CDD" id="cd12158">
    <property type="entry name" value="ErythrP_dh"/>
    <property type="match status" value="1"/>
</dbReference>
<keyword evidence="3 5" id="KW-0520">NAD</keyword>
<evidence type="ECO:0000256" key="1">
    <source>
        <dbReference type="ARBA" id="ARBA00022490"/>
    </source>
</evidence>
<dbReference type="EC" id="1.1.1.290" evidence="5"/>
<evidence type="ECO:0000259" key="6">
    <source>
        <dbReference type="Pfam" id="PF00389"/>
    </source>
</evidence>
<feature type="binding site" evidence="5">
    <location>
        <position position="45"/>
    </location>
    <ligand>
        <name>substrate</name>
    </ligand>
</feature>
<feature type="active site" description="Proton donor" evidence="5">
    <location>
        <position position="255"/>
    </location>
</feature>
<evidence type="ECO:0000313" key="10">
    <source>
        <dbReference type="Proteomes" id="UP000502608"/>
    </source>
</evidence>
<keyword evidence="1 5" id="KW-0963">Cytoplasm</keyword>
<dbReference type="SUPFAM" id="SSF51735">
    <property type="entry name" value="NAD(P)-binding Rossmann-fold domains"/>
    <property type="match status" value="1"/>
</dbReference>
<dbReference type="Pfam" id="PF00389">
    <property type="entry name" value="2-Hacid_dh"/>
    <property type="match status" value="1"/>
</dbReference>
<keyword evidence="4 5" id="KW-0664">Pyridoxine biosynthesis</keyword>
<evidence type="ECO:0000259" key="7">
    <source>
        <dbReference type="Pfam" id="PF02826"/>
    </source>
</evidence>
<evidence type="ECO:0000256" key="5">
    <source>
        <dbReference type="HAMAP-Rule" id="MF_01825"/>
    </source>
</evidence>
<dbReference type="InterPro" id="IPR006140">
    <property type="entry name" value="D-isomer_DH_NAD-bd"/>
</dbReference>
<dbReference type="GO" id="GO:0036001">
    <property type="term" value="P:'de novo' pyridoxal 5'-phosphate biosynthetic process"/>
    <property type="evidence" value="ECO:0007669"/>
    <property type="project" value="TreeGrafter"/>
</dbReference>
<dbReference type="PANTHER" id="PTHR42938:SF9">
    <property type="entry name" value="FORMATE DEHYDROGENASE 1"/>
    <property type="match status" value="1"/>
</dbReference>
<evidence type="ECO:0000259" key="8">
    <source>
        <dbReference type="Pfam" id="PF11890"/>
    </source>
</evidence>
<name>A0A6G9QJA8_9GAMM</name>
<dbReference type="PROSITE" id="PS00671">
    <property type="entry name" value="D_2_HYDROXYACID_DH_3"/>
    <property type="match status" value="1"/>
</dbReference>
<dbReference type="Pfam" id="PF11890">
    <property type="entry name" value="DUF3410"/>
    <property type="match status" value="1"/>
</dbReference>
<feature type="domain" description="D-isomer specific 2-hydroxyacid dehydrogenase NAD-binding" evidence="7">
    <location>
        <begin position="110"/>
        <end position="257"/>
    </location>
</feature>
<feature type="domain" description="Erythronate-4-phosphate dehydrogenase dimerisation" evidence="8">
    <location>
        <begin position="290"/>
        <end position="360"/>
    </location>
</feature>
<dbReference type="InterPro" id="IPR020921">
    <property type="entry name" value="Erythronate-4-P_DHase"/>
</dbReference>
<dbReference type="InterPro" id="IPR024531">
    <property type="entry name" value="Erythronate-4-P_DHase_dimer"/>
</dbReference>
<feature type="domain" description="D-isomer specific 2-hydroxyacid dehydrogenase catalytic" evidence="6">
    <location>
        <begin position="10"/>
        <end position="289"/>
    </location>
</feature>
<dbReference type="InterPro" id="IPR038251">
    <property type="entry name" value="PdxB_dimer_sf"/>
</dbReference>
<keyword evidence="2 5" id="KW-0560">Oxidoreductase</keyword>
<feature type="binding site" evidence="5">
    <location>
        <position position="147"/>
    </location>
    <ligand>
        <name>NAD(+)</name>
        <dbReference type="ChEBI" id="CHEBI:57540"/>
    </ligand>
</feature>
<dbReference type="InterPro" id="IPR029753">
    <property type="entry name" value="D-isomer_DH_CS"/>
</dbReference>
<feature type="binding site" evidence="5">
    <location>
        <position position="259"/>
    </location>
    <ligand>
        <name>substrate</name>
    </ligand>
</feature>
<evidence type="ECO:0000256" key="3">
    <source>
        <dbReference type="ARBA" id="ARBA00023027"/>
    </source>
</evidence>
<keyword evidence="10" id="KW-1185">Reference proteome</keyword>
<organism evidence="9 10">
    <name type="scientific">Shewanella aestuarii</name>
    <dbReference type="NCBI Taxonomy" id="1028752"/>
    <lineage>
        <taxon>Bacteria</taxon>
        <taxon>Pseudomonadati</taxon>
        <taxon>Pseudomonadota</taxon>
        <taxon>Gammaproteobacteria</taxon>
        <taxon>Alteromonadales</taxon>
        <taxon>Shewanellaceae</taxon>
        <taxon>Shewanella</taxon>
    </lineage>
</organism>
<comment type="caution">
    <text evidence="5">Lacks conserved residue(s) required for the propagation of feature annotation.</text>
</comment>
<evidence type="ECO:0000313" key="9">
    <source>
        <dbReference type="EMBL" id="QIR14147.1"/>
    </source>
</evidence>
<dbReference type="AlphaFoldDB" id="A0A6G9QJA8"/>
<dbReference type="HAMAP" id="MF_01825">
    <property type="entry name" value="PdxB"/>
    <property type="match status" value="1"/>
</dbReference>
<comment type="similarity">
    <text evidence="5">Belongs to the D-isomer specific 2-hydroxyacid dehydrogenase family. PdxB subfamily.</text>
</comment>
<evidence type="ECO:0000256" key="4">
    <source>
        <dbReference type="ARBA" id="ARBA00023096"/>
    </source>
</evidence>
<dbReference type="Pfam" id="PF02826">
    <property type="entry name" value="2-Hacid_dh_C"/>
    <property type="match status" value="1"/>
</dbReference>
<dbReference type="InterPro" id="IPR006139">
    <property type="entry name" value="D-isomer_2_OHA_DH_cat_dom"/>
</dbReference>
<comment type="catalytic activity">
    <reaction evidence="5">
        <text>4-phospho-D-erythronate + NAD(+) = (R)-3-hydroxy-2-oxo-4-phosphooxybutanoate + NADH + H(+)</text>
        <dbReference type="Rhea" id="RHEA:18829"/>
        <dbReference type="ChEBI" id="CHEBI:15378"/>
        <dbReference type="ChEBI" id="CHEBI:57540"/>
        <dbReference type="ChEBI" id="CHEBI:57945"/>
        <dbReference type="ChEBI" id="CHEBI:58538"/>
        <dbReference type="ChEBI" id="CHEBI:58766"/>
        <dbReference type="EC" id="1.1.1.290"/>
    </reaction>
</comment>
<dbReference type="PANTHER" id="PTHR42938">
    <property type="entry name" value="FORMATE DEHYDROGENASE 1"/>
    <property type="match status" value="1"/>
</dbReference>
<comment type="subunit">
    <text evidence="5">Homodimer.</text>
</comment>
<dbReference type="Proteomes" id="UP000502608">
    <property type="component" value="Chromosome"/>
</dbReference>
<comment type="function">
    <text evidence="5">Catalyzes the oxidation of erythronate-4-phosphate to 3-hydroxy-2-oxo-4-phosphonooxybutanoate.</text>
</comment>
<dbReference type="UniPathway" id="UPA00244">
    <property type="reaction ID" value="UER00310"/>
</dbReference>
<dbReference type="EMBL" id="CP050313">
    <property type="protein sequence ID" value="QIR14147.1"/>
    <property type="molecule type" value="Genomic_DNA"/>
</dbReference>
<dbReference type="RefSeq" id="WP_167676613.1">
    <property type="nucleotide sequence ID" value="NZ_CP050313.1"/>
</dbReference>
<dbReference type="GO" id="GO:0005829">
    <property type="term" value="C:cytosol"/>
    <property type="evidence" value="ECO:0007669"/>
    <property type="project" value="TreeGrafter"/>
</dbReference>
<dbReference type="InterPro" id="IPR036291">
    <property type="entry name" value="NAD(P)-bd_dom_sf"/>
</dbReference>
<protein>
    <recommendedName>
        <fullName evidence="5">Erythronate-4-phosphate dehydrogenase</fullName>
        <ecNumber evidence="5">1.1.1.290</ecNumber>
    </recommendedName>
</protein>
<dbReference type="GO" id="GO:0008615">
    <property type="term" value="P:pyridoxine biosynthetic process"/>
    <property type="evidence" value="ECO:0007669"/>
    <property type="project" value="UniProtKB-UniRule"/>
</dbReference>
<dbReference type="Gene3D" id="3.30.1370.170">
    <property type="match status" value="1"/>
</dbReference>
<feature type="binding site" evidence="5">
    <location>
        <position position="258"/>
    </location>
    <ligand>
        <name>NAD(+)</name>
        <dbReference type="ChEBI" id="CHEBI:57540"/>
    </ligand>
</feature>
<proteinExistence type="inferred from homology"/>
<comment type="pathway">
    <text evidence="5">Cofactor biosynthesis; pyridoxine 5'-phosphate biosynthesis; pyridoxine 5'-phosphate from D-erythrose 4-phosphate: step 2/5.</text>
</comment>
<evidence type="ECO:0000256" key="2">
    <source>
        <dbReference type="ARBA" id="ARBA00023002"/>
    </source>
</evidence>
<feature type="active site" evidence="5">
    <location>
        <position position="238"/>
    </location>
</feature>
<feature type="active site" evidence="5">
    <location>
        <position position="209"/>
    </location>
</feature>
<comment type="subcellular location">
    <subcellularLocation>
        <location evidence="5">Cytoplasm</location>
    </subcellularLocation>
</comment>
<feature type="binding site" evidence="5">
    <location>
        <position position="67"/>
    </location>
    <ligand>
        <name>substrate</name>
    </ligand>
</feature>
<dbReference type="NCBIfam" id="NF001309">
    <property type="entry name" value="PRK00257.1"/>
    <property type="match status" value="1"/>
</dbReference>
<gene>
    <name evidence="5 9" type="primary">pdxB</name>
    <name evidence="9" type="ORF">HBH39_06315</name>
</gene>
<dbReference type="GO" id="GO:0046983">
    <property type="term" value="F:protein dimerization activity"/>
    <property type="evidence" value="ECO:0007669"/>
    <property type="project" value="InterPro"/>
</dbReference>